<evidence type="ECO:0000313" key="2">
    <source>
        <dbReference type="Proteomes" id="UP000050326"/>
    </source>
</evidence>
<accession>A0A0P8YUT9</accession>
<gene>
    <name evidence="1" type="ORF">OXPF_29070</name>
</gene>
<name>A0A0P8YUT9_9CLOT</name>
<reference evidence="1 2" key="1">
    <citation type="submission" date="2015-09" db="EMBL/GenBank/DDBJ databases">
        <title>Genome sequence of Oxobacter pfennigii DSM 3222.</title>
        <authorList>
            <person name="Poehlein A."/>
            <person name="Bengelsdorf F.R."/>
            <person name="Schiel-Bengelsdorf B."/>
            <person name="Duerre P."/>
            <person name="Daniel R."/>
        </authorList>
    </citation>
    <scope>NUCLEOTIDE SEQUENCE [LARGE SCALE GENOMIC DNA]</scope>
    <source>
        <strain evidence="1 2">DSM 3222</strain>
    </source>
</reference>
<evidence type="ECO:0000313" key="1">
    <source>
        <dbReference type="EMBL" id="KPU43466.1"/>
    </source>
</evidence>
<sequence length="127" mass="14284">MEVENKKVTKQSKKPKEPAVKDAVNLVTKEEFTSLSGRLDSILERFDGIATELEMTNHICRILIELVGGVDPGRKNLTNLELVKLRNEGVKVKDLARMQGVSQCAMGRKLKELREAGILHDRETENN</sequence>
<comment type="caution">
    <text evidence="1">The sequence shown here is derived from an EMBL/GenBank/DDBJ whole genome shotgun (WGS) entry which is preliminary data.</text>
</comment>
<dbReference type="RefSeq" id="WP_054875907.1">
    <property type="nucleotide sequence ID" value="NZ_LKET01000039.1"/>
</dbReference>
<dbReference type="STRING" id="36849.OXPF_29070"/>
<dbReference type="InterPro" id="IPR036390">
    <property type="entry name" value="WH_DNA-bd_sf"/>
</dbReference>
<dbReference type="Proteomes" id="UP000050326">
    <property type="component" value="Unassembled WGS sequence"/>
</dbReference>
<organism evidence="1 2">
    <name type="scientific">Oxobacter pfennigii</name>
    <dbReference type="NCBI Taxonomy" id="36849"/>
    <lineage>
        <taxon>Bacteria</taxon>
        <taxon>Bacillati</taxon>
        <taxon>Bacillota</taxon>
        <taxon>Clostridia</taxon>
        <taxon>Eubacteriales</taxon>
        <taxon>Clostridiaceae</taxon>
        <taxon>Oxobacter</taxon>
    </lineage>
</organism>
<dbReference type="SUPFAM" id="SSF46785">
    <property type="entry name" value="Winged helix' DNA-binding domain"/>
    <property type="match status" value="1"/>
</dbReference>
<keyword evidence="2" id="KW-1185">Reference proteome</keyword>
<proteinExistence type="predicted"/>
<protein>
    <submittedName>
        <fullName evidence="1">Uncharacterized protein</fullName>
    </submittedName>
</protein>
<dbReference type="EMBL" id="LKET01000039">
    <property type="protein sequence ID" value="KPU43466.1"/>
    <property type="molecule type" value="Genomic_DNA"/>
</dbReference>
<dbReference type="AlphaFoldDB" id="A0A0P8YUT9"/>